<evidence type="ECO:0000313" key="3">
    <source>
        <dbReference type="EMBL" id="KAL1122897.1"/>
    </source>
</evidence>
<comment type="caution">
    <text evidence="3">The sequence shown here is derived from an EMBL/GenBank/DDBJ whole genome shotgun (WGS) entry which is preliminary data.</text>
</comment>
<keyword evidence="1" id="KW-0677">Repeat</keyword>
<dbReference type="Proteomes" id="UP001558652">
    <property type="component" value="Unassembled WGS sequence"/>
</dbReference>
<accession>A0ABD0Y6L4</accession>
<dbReference type="EMBL" id="JBFDAA010000013">
    <property type="protein sequence ID" value="KAL1122897.1"/>
    <property type="molecule type" value="Genomic_DNA"/>
</dbReference>
<keyword evidence="4" id="KW-1185">Reference proteome</keyword>
<dbReference type="AlphaFoldDB" id="A0ABD0Y6L4"/>
<dbReference type="PANTHER" id="PTHR23055">
    <property type="entry name" value="CALCIUM BINDING PROTEINS"/>
    <property type="match status" value="1"/>
</dbReference>
<dbReference type="Gene3D" id="1.10.238.10">
    <property type="entry name" value="EF-hand"/>
    <property type="match status" value="1"/>
</dbReference>
<feature type="compositionally biased region" description="Low complexity" evidence="2">
    <location>
        <begin position="16"/>
        <end position="34"/>
    </location>
</feature>
<protein>
    <recommendedName>
        <fullName evidence="5">Kv channel-interacting protein 4</fullName>
    </recommendedName>
</protein>
<feature type="compositionally biased region" description="Acidic residues" evidence="2">
    <location>
        <begin position="1"/>
        <end position="15"/>
    </location>
</feature>
<evidence type="ECO:0008006" key="5">
    <source>
        <dbReference type="Google" id="ProtNLM"/>
    </source>
</evidence>
<evidence type="ECO:0000256" key="2">
    <source>
        <dbReference type="SAM" id="MobiDB-lite"/>
    </source>
</evidence>
<feature type="region of interest" description="Disordered" evidence="2">
    <location>
        <begin position="1"/>
        <end position="39"/>
    </location>
</feature>
<evidence type="ECO:0000256" key="1">
    <source>
        <dbReference type="ARBA" id="ARBA00022737"/>
    </source>
</evidence>
<dbReference type="InterPro" id="IPR028846">
    <property type="entry name" value="Recoverin"/>
</dbReference>
<organism evidence="3 4">
    <name type="scientific">Ranatra chinensis</name>
    <dbReference type="NCBI Taxonomy" id="642074"/>
    <lineage>
        <taxon>Eukaryota</taxon>
        <taxon>Metazoa</taxon>
        <taxon>Ecdysozoa</taxon>
        <taxon>Arthropoda</taxon>
        <taxon>Hexapoda</taxon>
        <taxon>Insecta</taxon>
        <taxon>Pterygota</taxon>
        <taxon>Neoptera</taxon>
        <taxon>Paraneoptera</taxon>
        <taxon>Hemiptera</taxon>
        <taxon>Heteroptera</taxon>
        <taxon>Panheteroptera</taxon>
        <taxon>Nepomorpha</taxon>
        <taxon>Nepidae</taxon>
        <taxon>Ranatrinae</taxon>
        <taxon>Ranatra</taxon>
    </lineage>
</organism>
<reference evidence="3 4" key="1">
    <citation type="submission" date="2024-07" db="EMBL/GenBank/DDBJ databases">
        <title>Chromosome-level genome assembly of the water stick insect Ranatra chinensis (Heteroptera: Nepidae).</title>
        <authorList>
            <person name="Liu X."/>
        </authorList>
    </citation>
    <scope>NUCLEOTIDE SEQUENCE [LARGE SCALE GENOMIC DNA]</scope>
    <source>
        <strain evidence="3">Cailab_2021Rc</strain>
        <tissue evidence="3">Muscle</tissue>
    </source>
</reference>
<sequence length="178" mass="20263">MCAAEGDDGGGEEGGQEQQRQNSSQQQQQQPTGQLRRHKHRSLYRRLFGYVKEAWTGVKFALGTLLIVADSEFEDLETPLRYRPDSLETLCKATRFSQAELKRIYRGFKAECPTGLVKEETFKAIYAQFFPQGANTGQYAHYVFNTLDQDHTGILSFEVTIMLTPRYLFCISNNISCS</sequence>
<name>A0ABD0Y6L4_9HEMI</name>
<proteinExistence type="predicted"/>
<dbReference type="InterPro" id="IPR011992">
    <property type="entry name" value="EF-hand-dom_pair"/>
</dbReference>
<evidence type="ECO:0000313" key="4">
    <source>
        <dbReference type="Proteomes" id="UP001558652"/>
    </source>
</evidence>
<dbReference type="PANTHER" id="PTHR23055:SF167">
    <property type="entry name" value="EF-HAND DOMAIN-CONTAINING PROTEIN"/>
    <property type="match status" value="1"/>
</dbReference>
<dbReference type="PRINTS" id="PR00450">
    <property type="entry name" value="RECOVERIN"/>
</dbReference>
<gene>
    <name evidence="3" type="ORF">AAG570_003222</name>
</gene>
<dbReference type="SUPFAM" id="SSF47473">
    <property type="entry name" value="EF-hand"/>
    <property type="match status" value="1"/>
</dbReference>